<dbReference type="KEGG" id="ffu:CLAFUR5_13839"/>
<reference evidence="2" key="2">
    <citation type="journal article" date="2022" name="Microb. Genom.">
        <title>A chromosome-scale genome assembly of the tomato pathogen Cladosporium fulvum reveals a compartmentalized genome architecture and the presence of a dispensable chromosome.</title>
        <authorList>
            <person name="Zaccaron A.Z."/>
            <person name="Chen L.H."/>
            <person name="Samaras A."/>
            <person name="Stergiopoulos I."/>
        </authorList>
    </citation>
    <scope>NUCLEOTIDE SEQUENCE</scope>
    <source>
        <strain evidence="2">Race5_Kim</strain>
    </source>
</reference>
<sequence>MSEGPSLPHVKRHLIEHDINAVAEQINKQPEQQFVDHKRVHTGTHVRTHGIFKATFTVLDNLPPHLQNIEFTSTPAIELADARTAQPHGFGPSKGTLQGCEPSPRIHTQYSQTAYRFSDYVFIYCVVPNTETQKKLYDEYLKPDQHESNIPHEWP</sequence>
<feature type="region of interest" description="Disordered" evidence="1">
    <location>
        <begin position="85"/>
        <end position="104"/>
    </location>
</feature>
<keyword evidence="3" id="KW-1185">Reference proteome</keyword>
<evidence type="ECO:0000313" key="2">
    <source>
        <dbReference type="EMBL" id="UJO24136.1"/>
    </source>
</evidence>
<evidence type="ECO:0000313" key="3">
    <source>
        <dbReference type="Proteomes" id="UP000756132"/>
    </source>
</evidence>
<evidence type="ECO:0000256" key="1">
    <source>
        <dbReference type="SAM" id="MobiDB-lite"/>
    </source>
</evidence>
<dbReference type="AlphaFoldDB" id="A0A9Q8PKJ3"/>
<gene>
    <name evidence="2" type="ORF">CLAFUR5_13839</name>
</gene>
<dbReference type="EMBL" id="CP090174">
    <property type="protein sequence ID" value="UJO24136.1"/>
    <property type="molecule type" value="Genomic_DNA"/>
</dbReference>
<organism evidence="2 3">
    <name type="scientific">Passalora fulva</name>
    <name type="common">Tomato leaf mold</name>
    <name type="synonym">Cladosporium fulvum</name>
    <dbReference type="NCBI Taxonomy" id="5499"/>
    <lineage>
        <taxon>Eukaryota</taxon>
        <taxon>Fungi</taxon>
        <taxon>Dikarya</taxon>
        <taxon>Ascomycota</taxon>
        <taxon>Pezizomycotina</taxon>
        <taxon>Dothideomycetes</taxon>
        <taxon>Dothideomycetidae</taxon>
        <taxon>Mycosphaerellales</taxon>
        <taxon>Mycosphaerellaceae</taxon>
        <taxon>Fulvia</taxon>
    </lineage>
</organism>
<dbReference type="Proteomes" id="UP000756132">
    <property type="component" value="Chromosome 12"/>
</dbReference>
<dbReference type="GeneID" id="71993717"/>
<dbReference type="OrthoDB" id="3358373at2759"/>
<proteinExistence type="predicted"/>
<name>A0A9Q8PKJ3_PASFU</name>
<protein>
    <submittedName>
        <fullName evidence="2">Uncharacterized protein</fullName>
    </submittedName>
</protein>
<dbReference type="RefSeq" id="XP_047768502.1">
    <property type="nucleotide sequence ID" value="XM_047912987.1"/>
</dbReference>
<accession>A0A9Q8PKJ3</accession>
<reference evidence="2" key="1">
    <citation type="submission" date="2021-12" db="EMBL/GenBank/DDBJ databases">
        <authorList>
            <person name="Zaccaron A."/>
            <person name="Stergiopoulos I."/>
        </authorList>
    </citation>
    <scope>NUCLEOTIDE SEQUENCE</scope>
    <source>
        <strain evidence="2">Race5_Kim</strain>
    </source>
</reference>